<gene>
    <name evidence="1" type="ORF">CEXT_207201</name>
</gene>
<protein>
    <submittedName>
        <fullName evidence="1">Uncharacterized protein</fullName>
    </submittedName>
</protein>
<dbReference type="Proteomes" id="UP001054945">
    <property type="component" value="Unassembled WGS sequence"/>
</dbReference>
<proteinExistence type="predicted"/>
<name>A0AAV4SE39_CAEEX</name>
<dbReference type="AlphaFoldDB" id="A0AAV4SE39"/>
<organism evidence="1 2">
    <name type="scientific">Caerostris extrusa</name>
    <name type="common">Bark spider</name>
    <name type="synonym">Caerostris bankana</name>
    <dbReference type="NCBI Taxonomy" id="172846"/>
    <lineage>
        <taxon>Eukaryota</taxon>
        <taxon>Metazoa</taxon>
        <taxon>Ecdysozoa</taxon>
        <taxon>Arthropoda</taxon>
        <taxon>Chelicerata</taxon>
        <taxon>Arachnida</taxon>
        <taxon>Araneae</taxon>
        <taxon>Araneomorphae</taxon>
        <taxon>Entelegynae</taxon>
        <taxon>Araneoidea</taxon>
        <taxon>Araneidae</taxon>
        <taxon>Caerostris</taxon>
    </lineage>
</organism>
<sequence>MFPTRGKANPFHRINTGDQLPVAVPQYRISPILKHFNKTSTSPIRPFKNMVDVLKKKKLDSLCSNDLCWPPPRDIPGDITGGGCDRTSSYALQAAAPYIVQEK</sequence>
<evidence type="ECO:0000313" key="1">
    <source>
        <dbReference type="EMBL" id="GIY30657.1"/>
    </source>
</evidence>
<keyword evidence="2" id="KW-1185">Reference proteome</keyword>
<reference evidence="1 2" key="1">
    <citation type="submission" date="2021-06" db="EMBL/GenBank/DDBJ databases">
        <title>Caerostris extrusa draft genome.</title>
        <authorList>
            <person name="Kono N."/>
            <person name="Arakawa K."/>
        </authorList>
    </citation>
    <scope>NUCLEOTIDE SEQUENCE [LARGE SCALE GENOMIC DNA]</scope>
</reference>
<accession>A0AAV4SE39</accession>
<evidence type="ECO:0000313" key="2">
    <source>
        <dbReference type="Proteomes" id="UP001054945"/>
    </source>
</evidence>
<comment type="caution">
    <text evidence="1">The sequence shown here is derived from an EMBL/GenBank/DDBJ whole genome shotgun (WGS) entry which is preliminary data.</text>
</comment>
<dbReference type="EMBL" id="BPLR01009261">
    <property type="protein sequence ID" value="GIY30657.1"/>
    <property type="molecule type" value="Genomic_DNA"/>
</dbReference>